<dbReference type="Pfam" id="PF03564">
    <property type="entry name" value="DUF1759"/>
    <property type="match status" value="1"/>
</dbReference>
<protein>
    <recommendedName>
        <fullName evidence="2">CCHC-type domain-containing protein</fullName>
    </recommendedName>
</protein>
<dbReference type="AlphaFoldDB" id="A0A085ND07"/>
<gene>
    <name evidence="1" type="ORF">M514_20389</name>
</gene>
<dbReference type="PANTHER" id="PTHR47331:SF5">
    <property type="entry name" value="RIBONUCLEASE H"/>
    <property type="match status" value="1"/>
</dbReference>
<dbReference type="EMBL" id="KL367515">
    <property type="protein sequence ID" value="KFD67353.1"/>
    <property type="molecule type" value="Genomic_DNA"/>
</dbReference>
<reference evidence="1" key="1">
    <citation type="journal article" date="2014" name="Nat. Genet.">
        <title>Genome and transcriptome of the porcine whipworm Trichuris suis.</title>
        <authorList>
            <person name="Jex A.R."/>
            <person name="Nejsum P."/>
            <person name="Schwarz E.M."/>
            <person name="Hu L."/>
            <person name="Young N.D."/>
            <person name="Hall R.S."/>
            <person name="Korhonen P.K."/>
            <person name="Liao S."/>
            <person name="Thamsborg S."/>
            <person name="Xia J."/>
            <person name="Xu P."/>
            <person name="Wang S."/>
            <person name="Scheerlinck J.P."/>
            <person name="Hofmann A."/>
            <person name="Sternberg P.W."/>
            <person name="Wang J."/>
            <person name="Gasser R.B."/>
        </authorList>
    </citation>
    <scope>NUCLEOTIDE SEQUENCE [LARGE SCALE GENOMIC DNA]</scope>
    <source>
        <strain evidence="1">DCEP-RM93F</strain>
    </source>
</reference>
<evidence type="ECO:0008006" key="2">
    <source>
        <dbReference type="Google" id="ProtNLM"/>
    </source>
</evidence>
<dbReference type="Proteomes" id="UP000030758">
    <property type="component" value="Unassembled WGS sequence"/>
</dbReference>
<proteinExistence type="predicted"/>
<dbReference type="Gene3D" id="2.40.70.10">
    <property type="entry name" value="Acid Proteases"/>
    <property type="match status" value="1"/>
</dbReference>
<dbReference type="CDD" id="cd00303">
    <property type="entry name" value="retropepsin_like"/>
    <property type="match status" value="1"/>
</dbReference>
<accession>A0A085ND07</accession>
<organism evidence="1">
    <name type="scientific">Trichuris suis</name>
    <name type="common">pig whipworm</name>
    <dbReference type="NCBI Taxonomy" id="68888"/>
    <lineage>
        <taxon>Eukaryota</taxon>
        <taxon>Metazoa</taxon>
        <taxon>Ecdysozoa</taxon>
        <taxon>Nematoda</taxon>
        <taxon>Enoplea</taxon>
        <taxon>Dorylaimia</taxon>
        <taxon>Trichinellida</taxon>
        <taxon>Trichuridae</taxon>
        <taxon>Trichuris</taxon>
    </lineage>
</organism>
<sequence length="699" mass="78585">MPASVKTPPEDVDRTSELDDAAQLNHDRVVQDVSWFEEVVDSTSKTKATPFVPNPWMQQIASASQMDIFGGDTRKWPTFIANFRALVHETIRSDAQRMAVLGQLLSPRLRSGFSGLLADPAMYREVLRRLHKLYGDPKALAKMNLHDLISLPRLRSEQSSDLEAFFCKVSGPVSTTKLCGLVHGLHSSALLEHTVSKLTQRLHERWLRYGRGLSCAPTLEILVEWLQTVLSEKMLMTSTMVNSRAATAVKERKGHTVRTTKVSLTTKGKCCICTTAGHQTQVCPRFLSMNVLNRTEEVIRHGLCLRCLGKGHRQSDCSQSQLCRKDGCQAYHHRLLHGAPRLVDVASRMRRGLTPTHQNVERVDVGLASRRTSNEVICAVVPVCIRGNGRKVRSFALLDSGSEVSLISDRLARQTGLSGPPHCLQLRTVTGETSVAARRTTCEISSLDGASRFQLKQALVVPQLQLGTRTMPVSMMKKQWNHLKNIRFPAATLDRVEMLIGMDVPLAHHYRELKVGPNTQTCPIGVLTPFGWTIVGRVPKVLKGSDHLEEDRCVRRHVMGGNGSFEDLMERFVDADPLTSPIVPRRVTTDERVALDILQSTTRFDGERYEIGLLWKSAGIELPCNRASAMKRFFANERRLVKDIYVARKYAETVQQYIRDGHARRITQDDLGTKGRTWYLPHHAVWNTQRSKIRVVFYA</sequence>
<name>A0A085ND07_9BILA</name>
<evidence type="ECO:0000313" key="1">
    <source>
        <dbReference type="EMBL" id="KFD67353.1"/>
    </source>
</evidence>
<dbReference type="InterPro" id="IPR021109">
    <property type="entry name" value="Peptidase_aspartic_dom_sf"/>
</dbReference>
<dbReference type="InterPro" id="IPR005312">
    <property type="entry name" value="DUF1759"/>
</dbReference>
<dbReference type="PANTHER" id="PTHR47331">
    <property type="entry name" value="PHD-TYPE DOMAIN-CONTAINING PROTEIN"/>
    <property type="match status" value="1"/>
</dbReference>